<dbReference type="GO" id="GO:0043190">
    <property type="term" value="C:ATP-binding cassette (ABC) transporter complex"/>
    <property type="evidence" value="ECO:0007669"/>
    <property type="project" value="InterPro"/>
</dbReference>
<name>A0A6B8VH28_9CORY</name>
<feature type="signal peptide" evidence="5">
    <location>
        <begin position="1"/>
        <end position="31"/>
    </location>
</feature>
<dbReference type="PIRSF" id="PIRSF002741">
    <property type="entry name" value="MppA"/>
    <property type="match status" value="1"/>
</dbReference>
<evidence type="ECO:0000313" key="8">
    <source>
        <dbReference type="Proteomes" id="UP000425178"/>
    </source>
</evidence>
<dbReference type="KEGG" id="ccoe:CETAM_06700"/>
<evidence type="ECO:0000259" key="6">
    <source>
        <dbReference type="Pfam" id="PF00496"/>
    </source>
</evidence>
<reference evidence="7 8" key="1">
    <citation type="journal article" date="2021" name="Int. J. Syst. Evol. Microbiol.">
        <title>Classification of three corynebacterial strains isolated from a small paddock in North Rhine-Westphalia: proposal of &lt;i&gt;Corynebacterium kalinowskii&lt;/i&gt; sp. nov., &lt;i&gt;Corynebacterium comes&lt;/i&gt; sp. nov. and &lt;i&gt;Corynebacterium occultum&lt;/i&gt; sp. nov.</title>
        <authorList>
            <person name="Schaffert L."/>
            <person name="Ruwe M."/>
            <person name="Milse J."/>
            <person name="Hanuschka K."/>
            <person name="Ortseifen V."/>
            <person name="Droste J."/>
            <person name="Brandt D."/>
            <person name="Schl L."/>
            <person name="Kutter Y."/>
            <person name="Vinke S."/>
            <person name="Vieh P."/>
            <person name="Jacob L."/>
            <person name="L N.C."/>
            <person name="Schulte-Berndt E."/>
            <person name="Hain C."/>
            <person name="Linder M."/>
            <person name="Schmidt P."/>
            <person name="Wollenschl L."/>
            <person name="Luttermann T."/>
            <person name="Thieme E."/>
            <person name="Hassa J."/>
            <person name="Haak M."/>
            <person name="Wittchen M."/>
            <person name="Mentz A."/>
            <person name="Persicke M."/>
            <person name="Busche T."/>
            <person name="R C."/>
        </authorList>
    </citation>
    <scope>NUCLEOTIDE SEQUENCE [LARGE SCALE GENOMIC DNA]</scope>
    <source>
        <strain evidence="7 8">2019</strain>
    </source>
</reference>
<sequence>MTTKNRVLAGVTALLSTLVLSSCTSAVSQQAAETAADGGGTIRIGAAQDLNPQAFYSGLVTHTGLVYDTLTSYRPDNLEPQPRLATSWTVAEDGRTVTLNLREDVTFHDGRPFTSQDVEFSLVNYSNPAYAGQLFRVAQAITSYDSSDPHRITLQLAHPVNNLFDLFENVPVIDRNTVEQLRAGEHYNGTGPFRFEEWKPGAHTSYEANPDYWDGAPKVDGVEVAVVPDPQTQVSQLRAGQLDLISAQPRDVEALGDDPAFNVVSLEGTSNVTYIGANVTAPGLEDPRLREAISLAVDRERILEEVYRGRARASSLPWPDYSPAHDPAAELPSRDLAAAEALVEDVGEIPEIPLTIPSGSLTYSSVAEIVADNLAEIGVRTRIEPLDPAANLSHLINGTYPGLWIYGHTFAQYNPSTLVIAAFPFNSEKNASNFRDEGYSRHATESWRTSDPDSPEARDAYAALNRDLLDHNFLIELSVVDTELLTTGSLHDVKWNKRGLYDLSDAYFTG</sequence>
<keyword evidence="8" id="KW-1185">Reference proteome</keyword>
<dbReference type="AlphaFoldDB" id="A0A6B8VH28"/>
<evidence type="ECO:0000256" key="4">
    <source>
        <dbReference type="SAM" id="MobiDB-lite"/>
    </source>
</evidence>
<feature type="chain" id="PRO_5025370807" evidence="5">
    <location>
        <begin position="32"/>
        <end position="510"/>
    </location>
</feature>
<dbReference type="InterPro" id="IPR000914">
    <property type="entry name" value="SBP_5_dom"/>
</dbReference>
<dbReference type="Proteomes" id="UP000425178">
    <property type="component" value="Chromosome"/>
</dbReference>
<feature type="domain" description="Solute-binding protein family 5" evidence="6">
    <location>
        <begin position="79"/>
        <end position="417"/>
    </location>
</feature>
<dbReference type="GO" id="GO:1904680">
    <property type="term" value="F:peptide transmembrane transporter activity"/>
    <property type="evidence" value="ECO:0007669"/>
    <property type="project" value="TreeGrafter"/>
</dbReference>
<gene>
    <name evidence="7" type="primary">appA</name>
    <name evidence="7" type="ORF">CETAM_06700</name>
</gene>
<dbReference type="InterPro" id="IPR030678">
    <property type="entry name" value="Peptide/Ni-bd"/>
</dbReference>
<dbReference type="GO" id="GO:0042597">
    <property type="term" value="C:periplasmic space"/>
    <property type="evidence" value="ECO:0007669"/>
    <property type="project" value="UniProtKB-ARBA"/>
</dbReference>
<dbReference type="InterPro" id="IPR039424">
    <property type="entry name" value="SBP_5"/>
</dbReference>
<evidence type="ECO:0000256" key="1">
    <source>
        <dbReference type="ARBA" id="ARBA00005695"/>
    </source>
</evidence>
<dbReference type="Gene3D" id="3.40.190.10">
    <property type="entry name" value="Periplasmic binding protein-like II"/>
    <property type="match status" value="1"/>
</dbReference>
<dbReference type="SUPFAM" id="SSF53850">
    <property type="entry name" value="Periplasmic binding protein-like II"/>
    <property type="match status" value="1"/>
</dbReference>
<organism evidence="7 8">
    <name type="scientific">Corynebacterium comes</name>
    <dbReference type="NCBI Taxonomy" id="2675218"/>
    <lineage>
        <taxon>Bacteria</taxon>
        <taxon>Bacillati</taxon>
        <taxon>Actinomycetota</taxon>
        <taxon>Actinomycetes</taxon>
        <taxon>Mycobacteriales</taxon>
        <taxon>Corynebacteriaceae</taxon>
        <taxon>Corynebacterium</taxon>
    </lineage>
</organism>
<dbReference type="EMBL" id="CP046453">
    <property type="protein sequence ID" value="QGU04602.1"/>
    <property type="molecule type" value="Genomic_DNA"/>
</dbReference>
<feature type="region of interest" description="Disordered" evidence="4">
    <location>
        <begin position="436"/>
        <end position="456"/>
    </location>
</feature>
<dbReference type="RefSeq" id="WP_156228141.1">
    <property type="nucleotide sequence ID" value="NZ_CP046453.1"/>
</dbReference>
<dbReference type="PANTHER" id="PTHR30290">
    <property type="entry name" value="PERIPLASMIC BINDING COMPONENT OF ABC TRANSPORTER"/>
    <property type="match status" value="1"/>
</dbReference>
<evidence type="ECO:0000256" key="2">
    <source>
        <dbReference type="ARBA" id="ARBA00022448"/>
    </source>
</evidence>
<protein>
    <submittedName>
        <fullName evidence="7">Oligopeptide-binding protein AppA</fullName>
    </submittedName>
</protein>
<dbReference type="PANTHER" id="PTHR30290:SF9">
    <property type="entry name" value="OLIGOPEPTIDE-BINDING PROTEIN APPA"/>
    <property type="match status" value="1"/>
</dbReference>
<dbReference type="CDD" id="cd00995">
    <property type="entry name" value="PBP2_NikA_DppA_OppA_like"/>
    <property type="match status" value="1"/>
</dbReference>
<dbReference type="GO" id="GO:0015833">
    <property type="term" value="P:peptide transport"/>
    <property type="evidence" value="ECO:0007669"/>
    <property type="project" value="TreeGrafter"/>
</dbReference>
<comment type="similarity">
    <text evidence="1">Belongs to the bacterial solute-binding protein 5 family.</text>
</comment>
<dbReference type="PROSITE" id="PS51257">
    <property type="entry name" value="PROKAR_LIPOPROTEIN"/>
    <property type="match status" value="1"/>
</dbReference>
<dbReference type="Pfam" id="PF00496">
    <property type="entry name" value="SBP_bac_5"/>
    <property type="match status" value="1"/>
</dbReference>
<dbReference type="Gene3D" id="3.10.105.10">
    <property type="entry name" value="Dipeptide-binding Protein, Domain 3"/>
    <property type="match status" value="1"/>
</dbReference>
<evidence type="ECO:0000256" key="3">
    <source>
        <dbReference type="ARBA" id="ARBA00022729"/>
    </source>
</evidence>
<keyword evidence="2" id="KW-0813">Transport</keyword>
<accession>A0A6B8VH28</accession>
<evidence type="ECO:0000256" key="5">
    <source>
        <dbReference type="SAM" id="SignalP"/>
    </source>
</evidence>
<proteinExistence type="inferred from homology"/>
<evidence type="ECO:0000313" key="7">
    <source>
        <dbReference type="EMBL" id="QGU04602.1"/>
    </source>
</evidence>
<keyword evidence="3 5" id="KW-0732">Signal</keyword>